<keyword evidence="3" id="KW-1185">Reference proteome</keyword>
<evidence type="ECO:0000313" key="2">
    <source>
        <dbReference type="EMBL" id="QSZ41738.1"/>
    </source>
</evidence>
<dbReference type="KEGG" id="saqt:GJV85_06325"/>
<dbReference type="Gene3D" id="1.10.260.40">
    <property type="entry name" value="lambda repressor-like DNA-binding domains"/>
    <property type="match status" value="1"/>
</dbReference>
<protein>
    <submittedName>
        <fullName evidence="2">XRE family transcriptional regulator</fullName>
    </submittedName>
</protein>
<dbReference type="InterPro" id="IPR010982">
    <property type="entry name" value="Lambda_DNA-bd_dom_sf"/>
</dbReference>
<dbReference type="GO" id="GO:0003677">
    <property type="term" value="F:DNA binding"/>
    <property type="evidence" value="ECO:0007669"/>
    <property type="project" value="InterPro"/>
</dbReference>
<dbReference type="PROSITE" id="PS50943">
    <property type="entry name" value="HTH_CROC1"/>
    <property type="match status" value="1"/>
</dbReference>
<sequence length="198" mass="22549">MAISMNNHVFKGHRALLGSKYVTYGELELPTRYELFAKSQHGFDWGNGGKASVQLAFSILFQVSNPELAEKYAEKFTADIVKNLNSRDWILSASEVLKWIDTNCEKQVMQKLEPLKKAVKKPKKQKSNVVKDVCKELNITQKNLAEILEVPEGTVSSWAVKNEIPRLGKKAIEFYILNVRNQKIVDSYRSFKNLLEAS</sequence>
<dbReference type="AlphaFoldDB" id="A0A975GCW8"/>
<evidence type="ECO:0000313" key="3">
    <source>
        <dbReference type="Proteomes" id="UP000671852"/>
    </source>
</evidence>
<dbReference type="InterPro" id="IPR001387">
    <property type="entry name" value="Cro/C1-type_HTH"/>
</dbReference>
<dbReference type="SUPFAM" id="SSF47413">
    <property type="entry name" value="lambda repressor-like DNA-binding domains"/>
    <property type="match status" value="1"/>
</dbReference>
<dbReference type="Proteomes" id="UP000671852">
    <property type="component" value="Chromosome"/>
</dbReference>
<dbReference type="InterPro" id="IPR046164">
    <property type="entry name" value="DUF6166"/>
</dbReference>
<proteinExistence type="predicted"/>
<name>A0A975GCW8_9BACT</name>
<reference evidence="2" key="1">
    <citation type="submission" date="2019-11" db="EMBL/GenBank/DDBJ databases">
        <authorList>
            <person name="Kojima H."/>
        </authorList>
    </citation>
    <scope>NUCLEOTIDE SEQUENCE</scope>
    <source>
        <strain evidence="2">H1576</strain>
    </source>
</reference>
<accession>A0A975GCW8</accession>
<evidence type="ECO:0000259" key="1">
    <source>
        <dbReference type="PROSITE" id="PS50943"/>
    </source>
</evidence>
<reference evidence="2" key="2">
    <citation type="submission" date="2021-04" db="EMBL/GenBank/DDBJ databases">
        <title>Isolation and characterization of a novel species of the genus Sulfurimonas.</title>
        <authorList>
            <person name="Fukui M."/>
        </authorList>
    </citation>
    <scope>NUCLEOTIDE SEQUENCE</scope>
    <source>
        <strain evidence="2">H1576</strain>
    </source>
</reference>
<dbReference type="Pfam" id="PF19663">
    <property type="entry name" value="DUF6166"/>
    <property type="match status" value="1"/>
</dbReference>
<feature type="domain" description="HTH cro/C1-type" evidence="1">
    <location>
        <begin position="130"/>
        <end position="158"/>
    </location>
</feature>
<gene>
    <name evidence="2" type="ORF">GJV85_06325</name>
</gene>
<organism evidence="2 3">
    <name type="scientific">Sulfurimonas aquatica</name>
    <dbReference type="NCBI Taxonomy" id="2672570"/>
    <lineage>
        <taxon>Bacteria</taxon>
        <taxon>Pseudomonadati</taxon>
        <taxon>Campylobacterota</taxon>
        <taxon>Epsilonproteobacteria</taxon>
        <taxon>Campylobacterales</taxon>
        <taxon>Sulfurimonadaceae</taxon>
        <taxon>Sulfurimonas</taxon>
    </lineage>
</organism>
<dbReference type="EMBL" id="CP046072">
    <property type="protein sequence ID" value="QSZ41738.1"/>
    <property type="molecule type" value="Genomic_DNA"/>
</dbReference>